<gene>
    <name evidence="3" type="ORF">GCM10010844_17620</name>
</gene>
<dbReference type="EMBL" id="BMPE01000003">
    <property type="protein sequence ID" value="GGK99758.1"/>
    <property type="molecule type" value="Genomic_DNA"/>
</dbReference>
<sequence>MKRPFRVLLVDDNPADLMLAKEVFADHGENLIVTTCASGDEALALLRGGHRPDVMILDVNMPVMSGFEVLQVIKADPALLSIPVVMLSTSSQPGDVARAYTLHASSYLVKSTSFQNFVEQVDAFVTFWRESHTPSWPGRPAN</sequence>
<keyword evidence="1" id="KW-0597">Phosphoprotein</keyword>
<organism evidence="3 4">
    <name type="scientific">Deinococcus radiotolerans</name>
    <dbReference type="NCBI Taxonomy" id="1309407"/>
    <lineage>
        <taxon>Bacteria</taxon>
        <taxon>Thermotogati</taxon>
        <taxon>Deinococcota</taxon>
        <taxon>Deinococci</taxon>
        <taxon>Deinococcales</taxon>
        <taxon>Deinococcaceae</taxon>
        <taxon>Deinococcus</taxon>
    </lineage>
</organism>
<feature type="modified residue" description="4-aspartylphosphate" evidence="1">
    <location>
        <position position="58"/>
    </location>
</feature>
<dbReference type="RefSeq" id="WP_189068629.1">
    <property type="nucleotide sequence ID" value="NZ_BMPE01000003.1"/>
</dbReference>
<protein>
    <submittedName>
        <fullName evidence="3">Response regulator</fullName>
    </submittedName>
</protein>
<evidence type="ECO:0000313" key="4">
    <source>
        <dbReference type="Proteomes" id="UP000604341"/>
    </source>
</evidence>
<evidence type="ECO:0000313" key="3">
    <source>
        <dbReference type="EMBL" id="GGK99758.1"/>
    </source>
</evidence>
<dbReference type="InterPro" id="IPR001789">
    <property type="entry name" value="Sig_transdc_resp-reg_receiver"/>
</dbReference>
<dbReference type="Proteomes" id="UP000604341">
    <property type="component" value="Unassembled WGS sequence"/>
</dbReference>
<reference evidence="4" key="1">
    <citation type="journal article" date="2019" name="Int. J. Syst. Evol. Microbiol.">
        <title>The Global Catalogue of Microorganisms (GCM) 10K type strain sequencing project: providing services to taxonomists for standard genome sequencing and annotation.</title>
        <authorList>
            <consortium name="The Broad Institute Genomics Platform"/>
            <consortium name="The Broad Institute Genome Sequencing Center for Infectious Disease"/>
            <person name="Wu L."/>
            <person name="Ma J."/>
        </authorList>
    </citation>
    <scope>NUCLEOTIDE SEQUENCE [LARGE SCALE GENOMIC DNA]</scope>
    <source>
        <strain evidence="4">JCM 19173</strain>
    </source>
</reference>
<dbReference type="SMART" id="SM00448">
    <property type="entry name" value="REC"/>
    <property type="match status" value="1"/>
</dbReference>
<name>A0ABQ2FL97_9DEIO</name>
<dbReference type="Gene3D" id="3.40.50.2300">
    <property type="match status" value="1"/>
</dbReference>
<dbReference type="InterPro" id="IPR052893">
    <property type="entry name" value="TCS_response_regulator"/>
</dbReference>
<keyword evidence="4" id="KW-1185">Reference proteome</keyword>
<dbReference type="PANTHER" id="PTHR44520">
    <property type="entry name" value="RESPONSE REGULATOR RCP1-RELATED"/>
    <property type="match status" value="1"/>
</dbReference>
<dbReference type="CDD" id="cd17557">
    <property type="entry name" value="REC_Rcp-like"/>
    <property type="match status" value="1"/>
</dbReference>
<dbReference type="Pfam" id="PF00072">
    <property type="entry name" value="Response_reg"/>
    <property type="match status" value="1"/>
</dbReference>
<comment type="caution">
    <text evidence="3">The sequence shown here is derived from an EMBL/GenBank/DDBJ whole genome shotgun (WGS) entry which is preliminary data.</text>
</comment>
<proteinExistence type="predicted"/>
<feature type="domain" description="Response regulatory" evidence="2">
    <location>
        <begin position="6"/>
        <end position="125"/>
    </location>
</feature>
<evidence type="ECO:0000259" key="2">
    <source>
        <dbReference type="PROSITE" id="PS50110"/>
    </source>
</evidence>
<evidence type="ECO:0000256" key="1">
    <source>
        <dbReference type="PROSITE-ProRule" id="PRU00169"/>
    </source>
</evidence>
<dbReference type="PROSITE" id="PS50110">
    <property type="entry name" value="RESPONSE_REGULATORY"/>
    <property type="match status" value="1"/>
</dbReference>
<dbReference type="SUPFAM" id="SSF52172">
    <property type="entry name" value="CheY-like"/>
    <property type="match status" value="1"/>
</dbReference>
<dbReference type="PANTHER" id="PTHR44520:SF2">
    <property type="entry name" value="RESPONSE REGULATOR RCP1"/>
    <property type="match status" value="1"/>
</dbReference>
<dbReference type="InterPro" id="IPR011006">
    <property type="entry name" value="CheY-like_superfamily"/>
</dbReference>
<accession>A0ABQ2FL97</accession>